<evidence type="ECO:0000256" key="1">
    <source>
        <dbReference type="SAM" id="MobiDB-lite"/>
    </source>
</evidence>
<proteinExistence type="predicted"/>
<feature type="compositionally biased region" description="Basic and acidic residues" evidence="1">
    <location>
        <begin position="142"/>
        <end position="156"/>
    </location>
</feature>
<evidence type="ECO:0000313" key="3">
    <source>
        <dbReference type="WBParaSite" id="nRc.2.0.1.t39886-RA"/>
    </source>
</evidence>
<name>A0A915KM80_ROMCU</name>
<dbReference type="AlphaFoldDB" id="A0A915KM80"/>
<reference evidence="3" key="1">
    <citation type="submission" date="2022-11" db="UniProtKB">
        <authorList>
            <consortium name="WormBaseParasite"/>
        </authorList>
    </citation>
    <scope>IDENTIFICATION</scope>
</reference>
<sequence>MAVESLIKDITEESFTVKTEIPTETDNIQIDSEEDDVSRNNTTAPMTTAKTTSSLTLLSKNLSYSQYEIDWDKEEEYREKAAIDYLESHPEDPNYVPPSKKHGDLPEDMRSRERKGTDSRMRERPSPSTARKESDDYNSLKYPHEHPSDSKDRQKRIEWASALKQDQLRKKELKIQQPPTADSEKIIDELTMLQQEEVANVQQKPQ</sequence>
<accession>A0A915KM80</accession>
<protein>
    <submittedName>
        <fullName evidence="3">Uncharacterized protein</fullName>
    </submittedName>
</protein>
<organism evidence="2 3">
    <name type="scientific">Romanomermis culicivorax</name>
    <name type="common">Nematode worm</name>
    <dbReference type="NCBI Taxonomy" id="13658"/>
    <lineage>
        <taxon>Eukaryota</taxon>
        <taxon>Metazoa</taxon>
        <taxon>Ecdysozoa</taxon>
        <taxon>Nematoda</taxon>
        <taxon>Enoplea</taxon>
        <taxon>Dorylaimia</taxon>
        <taxon>Mermithida</taxon>
        <taxon>Mermithoidea</taxon>
        <taxon>Mermithidae</taxon>
        <taxon>Romanomermis</taxon>
    </lineage>
</organism>
<evidence type="ECO:0000313" key="2">
    <source>
        <dbReference type="Proteomes" id="UP000887565"/>
    </source>
</evidence>
<feature type="compositionally biased region" description="Low complexity" evidence="1">
    <location>
        <begin position="42"/>
        <end position="51"/>
    </location>
</feature>
<keyword evidence="2" id="KW-1185">Reference proteome</keyword>
<feature type="region of interest" description="Disordered" evidence="1">
    <location>
        <begin position="23"/>
        <end position="51"/>
    </location>
</feature>
<dbReference type="Proteomes" id="UP000887565">
    <property type="component" value="Unplaced"/>
</dbReference>
<feature type="region of interest" description="Disordered" evidence="1">
    <location>
        <begin position="82"/>
        <end position="156"/>
    </location>
</feature>
<feature type="compositionally biased region" description="Basic and acidic residues" evidence="1">
    <location>
        <begin position="101"/>
        <end position="135"/>
    </location>
</feature>
<feature type="compositionally biased region" description="Basic and acidic residues" evidence="1">
    <location>
        <begin position="82"/>
        <end position="92"/>
    </location>
</feature>
<dbReference type="WBParaSite" id="nRc.2.0.1.t39886-RA">
    <property type="protein sequence ID" value="nRc.2.0.1.t39886-RA"/>
    <property type="gene ID" value="nRc.2.0.1.g39886"/>
</dbReference>